<accession>A0A9D1SDP8</accession>
<evidence type="ECO:0000313" key="1">
    <source>
        <dbReference type="EMBL" id="HIU55808.1"/>
    </source>
</evidence>
<evidence type="ECO:0000313" key="2">
    <source>
        <dbReference type="Proteomes" id="UP000824112"/>
    </source>
</evidence>
<feature type="non-terminal residue" evidence="1">
    <location>
        <position position="1"/>
    </location>
</feature>
<proteinExistence type="predicted"/>
<comment type="caution">
    <text evidence="1">The sequence shown here is derived from an EMBL/GenBank/DDBJ whole genome shotgun (WGS) entry which is preliminary data.</text>
</comment>
<reference evidence="1" key="2">
    <citation type="journal article" date="2021" name="PeerJ">
        <title>Extensive microbial diversity within the chicken gut microbiome revealed by metagenomics and culture.</title>
        <authorList>
            <person name="Gilroy R."/>
            <person name="Ravi A."/>
            <person name="Getino M."/>
            <person name="Pursley I."/>
            <person name="Horton D.L."/>
            <person name="Alikhan N.F."/>
            <person name="Baker D."/>
            <person name="Gharbi K."/>
            <person name="Hall N."/>
            <person name="Watson M."/>
            <person name="Adriaenssens E.M."/>
            <person name="Foster-Nyarko E."/>
            <person name="Jarju S."/>
            <person name="Secka A."/>
            <person name="Antonio M."/>
            <person name="Oren A."/>
            <person name="Chaudhuri R.R."/>
            <person name="La Ragione R."/>
            <person name="Hildebrand F."/>
            <person name="Pallen M.J."/>
        </authorList>
    </citation>
    <scope>NUCLEOTIDE SEQUENCE</scope>
    <source>
        <strain evidence="1">CHK158-818</strain>
    </source>
</reference>
<reference evidence="1" key="1">
    <citation type="submission" date="2020-10" db="EMBL/GenBank/DDBJ databases">
        <authorList>
            <person name="Gilroy R."/>
        </authorList>
    </citation>
    <scope>NUCLEOTIDE SEQUENCE</scope>
    <source>
        <strain evidence="1">CHK158-818</strain>
    </source>
</reference>
<dbReference type="EMBL" id="DVNA01000190">
    <property type="protein sequence ID" value="HIU55808.1"/>
    <property type="molecule type" value="Genomic_DNA"/>
</dbReference>
<dbReference type="AlphaFoldDB" id="A0A9D1SDP8"/>
<protein>
    <submittedName>
        <fullName evidence="1">Uncharacterized protein</fullName>
    </submittedName>
</protein>
<dbReference type="Proteomes" id="UP000824112">
    <property type="component" value="Unassembled WGS sequence"/>
</dbReference>
<organism evidence="1 2">
    <name type="scientific">Candidatus Gallibacteroides avistercoris</name>
    <dbReference type="NCBI Taxonomy" id="2840833"/>
    <lineage>
        <taxon>Bacteria</taxon>
        <taxon>Pseudomonadati</taxon>
        <taxon>Bacteroidota</taxon>
        <taxon>Bacteroidia</taxon>
        <taxon>Bacteroidales</taxon>
        <taxon>Bacteroidaceae</taxon>
        <taxon>Bacteroidaceae incertae sedis</taxon>
        <taxon>Candidatus Gallibacteroides</taxon>
    </lineage>
</organism>
<sequence>FHIKNNTLLTKDNIIKNACVIAEDSNSIILGSIEKIQEKKVYINIYQQRIKPYAMFECKRVGIEEGTKKGPQTIEKAKQGAYVAKTTSSLQKIRNEQGCLYGVIYQNNQPIIAPYNELLQSIINNGNNKLLKDFTLSIGIVSNHGNWFTSKDQNKELKVLAQSYDWLLFLSDHGLAQFITDLLLKPIKQYQIIQDSFLNSYKEDKKNNIFTKIKMDYNANIALSEYFHNNISIIEQWFNVITPEKEKINMLKQELEILKEKDWRSIL</sequence>
<name>A0A9D1SDP8_9BACT</name>
<gene>
    <name evidence="1" type="ORF">IAB03_08405</name>
</gene>